<feature type="transmembrane region" description="Helical" evidence="2">
    <location>
        <begin position="32"/>
        <end position="53"/>
    </location>
</feature>
<proteinExistence type="predicted"/>
<dbReference type="SUPFAM" id="SSF53448">
    <property type="entry name" value="Nucleotide-diphospho-sugar transferases"/>
    <property type="match status" value="1"/>
</dbReference>
<keyword evidence="2" id="KW-0472">Membrane</keyword>
<feature type="domain" description="MobA-like NTP transferase" evidence="3">
    <location>
        <begin position="6"/>
        <end position="154"/>
    </location>
</feature>
<keyword evidence="1 4" id="KW-0808">Transferase</keyword>
<sequence>MTPTAAIVLTGGGARRLGGVDKASVRVGKGTLLEHALAAAAVCAPVVVVGPSAPGRPEVMVTREDPPGGGPVAAIAAGLGVLAGVSSHVLVLACDMPHARAAVPALLDAAAAPGAAAWDGAWAIDSDARAQPLLAVYRRDALTRALVALGDPHGASMRTLTSALAMREVPVGDAARDADTWDDVEALRKEWR</sequence>
<dbReference type="EMBL" id="JAUHQA010000001">
    <property type="protein sequence ID" value="MDN4481404.1"/>
    <property type="molecule type" value="Genomic_DNA"/>
</dbReference>
<keyword evidence="2" id="KW-0812">Transmembrane</keyword>
<dbReference type="Gene3D" id="3.90.550.10">
    <property type="entry name" value="Spore Coat Polysaccharide Biosynthesis Protein SpsA, Chain A"/>
    <property type="match status" value="1"/>
</dbReference>
<evidence type="ECO:0000256" key="2">
    <source>
        <dbReference type="SAM" id="Phobius"/>
    </source>
</evidence>
<evidence type="ECO:0000259" key="3">
    <source>
        <dbReference type="Pfam" id="PF12804"/>
    </source>
</evidence>
<dbReference type="InterPro" id="IPR025877">
    <property type="entry name" value="MobA-like_NTP_Trfase"/>
</dbReference>
<dbReference type="InterPro" id="IPR029044">
    <property type="entry name" value="Nucleotide-diphossugar_trans"/>
</dbReference>
<dbReference type="Proteomes" id="UP001172708">
    <property type="component" value="Unassembled WGS sequence"/>
</dbReference>
<evidence type="ECO:0000313" key="5">
    <source>
        <dbReference type="Proteomes" id="UP001172708"/>
    </source>
</evidence>
<dbReference type="RefSeq" id="WP_301143043.1">
    <property type="nucleotide sequence ID" value="NZ_JAUHQA010000001.1"/>
</dbReference>
<feature type="transmembrane region" description="Helical" evidence="2">
    <location>
        <begin position="73"/>
        <end position="94"/>
    </location>
</feature>
<reference evidence="4" key="1">
    <citation type="submission" date="2023-06" db="EMBL/GenBank/DDBJ databases">
        <title>Egi l300058.</title>
        <authorList>
            <person name="Gao L."/>
            <person name="Fang B.-Z."/>
            <person name="Li W.-J."/>
        </authorList>
    </citation>
    <scope>NUCLEOTIDE SEQUENCE</scope>
    <source>
        <strain evidence="4">EGI L300058</strain>
    </source>
</reference>
<keyword evidence="5" id="KW-1185">Reference proteome</keyword>
<comment type="caution">
    <text evidence="4">The sequence shown here is derived from an EMBL/GenBank/DDBJ whole genome shotgun (WGS) entry which is preliminary data.</text>
</comment>
<evidence type="ECO:0000256" key="1">
    <source>
        <dbReference type="ARBA" id="ARBA00022679"/>
    </source>
</evidence>
<name>A0ABT8GJ38_9MICO</name>
<dbReference type="PANTHER" id="PTHR19136:SF81">
    <property type="entry name" value="MOLYBDENUM COFACTOR GUANYLYLTRANSFERASE"/>
    <property type="match status" value="1"/>
</dbReference>
<keyword evidence="2" id="KW-1133">Transmembrane helix</keyword>
<organism evidence="4 5">
    <name type="scientific">Demequina muriae</name>
    <dbReference type="NCBI Taxonomy" id="3051664"/>
    <lineage>
        <taxon>Bacteria</taxon>
        <taxon>Bacillati</taxon>
        <taxon>Actinomycetota</taxon>
        <taxon>Actinomycetes</taxon>
        <taxon>Micrococcales</taxon>
        <taxon>Demequinaceae</taxon>
        <taxon>Demequina</taxon>
    </lineage>
</organism>
<dbReference type="Pfam" id="PF12804">
    <property type="entry name" value="NTP_transf_3"/>
    <property type="match status" value="1"/>
</dbReference>
<protein>
    <submittedName>
        <fullName evidence="4">NTP transferase domain-containing protein</fullName>
    </submittedName>
</protein>
<accession>A0ABT8GJ38</accession>
<dbReference type="GO" id="GO:0016740">
    <property type="term" value="F:transferase activity"/>
    <property type="evidence" value="ECO:0007669"/>
    <property type="project" value="UniProtKB-KW"/>
</dbReference>
<dbReference type="PANTHER" id="PTHR19136">
    <property type="entry name" value="MOLYBDENUM COFACTOR GUANYLYLTRANSFERASE"/>
    <property type="match status" value="1"/>
</dbReference>
<gene>
    <name evidence="4" type="ORF">QQX02_10755</name>
</gene>
<evidence type="ECO:0000313" key="4">
    <source>
        <dbReference type="EMBL" id="MDN4481404.1"/>
    </source>
</evidence>